<dbReference type="EMBL" id="MU806345">
    <property type="protein sequence ID" value="KAJ3836142.1"/>
    <property type="molecule type" value="Genomic_DNA"/>
</dbReference>
<protein>
    <submittedName>
        <fullName evidence="2">Uncharacterized protein</fullName>
    </submittedName>
</protein>
<evidence type="ECO:0000313" key="3">
    <source>
        <dbReference type="Proteomes" id="UP001163846"/>
    </source>
</evidence>
<comment type="caution">
    <text evidence="2">The sequence shown here is derived from an EMBL/GenBank/DDBJ whole genome shotgun (WGS) entry which is preliminary data.</text>
</comment>
<dbReference type="Proteomes" id="UP001163846">
    <property type="component" value="Unassembled WGS sequence"/>
</dbReference>
<feature type="compositionally biased region" description="Basic residues" evidence="1">
    <location>
        <begin position="187"/>
        <end position="198"/>
    </location>
</feature>
<gene>
    <name evidence="2" type="ORF">F5878DRAFT_643772</name>
</gene>
<evidence type="ECO:0000313" key="2">
    <source>
        <dbReference type="EMBL" id="KAJ3836142.1"/>
    </source>
</evidence>
<proteinExistence type="predicted"/>
<feature type="region of interest" description="Disordered" evidence="1">
    <location>
        <begin position="176"/>
        <end position="198"/>
    </location>
</feature>
<sequence>MPAFTQSESTPMTFINCSSESERIFENGVYNDLPVKDFVHTVLDLSNEEIDAILEYKFKANVIALFEYKQGIETGKYEMELYKPFVTVANDLLASYLAQKCPDQKPSIRLYERHLSQTHTNSRVRRSVAPDVISLWTSADDPNDMAAIQIPFEFQTQKRRRLAPVDVEDPFINGPISDSRFAAPKNSKPRPSSRSRRTVVLKDKVKFATIKANRTGSYGVLALRYSH</sequence>
<accession>A0AA38UB44</accession>
<name>A0AA38UB44_9AGAR</name>
<evidence type="ECO:0000256" key="1">
    <source>
        <dbReference type="SAM" id="MobiDB-lite"/>
    </source>
</evidence>
<organism evidence="2 3">
    <name type="scientific">Lentinula raphanica</name>
    <dbReference type="NCBI Taxonomy" id="153919"/>
    <lineage>
        <taxon>Eukaryota</taxon>
        <taxon>Fungi</taxon>
        <taxon>Dikarya</taxon>
        <taxon>Basidiomycota</taxon>
        <taxon>Agaricomycotina</taxon>
        <taxon>Agaricomycetes</taxon>
        <taxon>Agaricomycetidae</taxon>
        <taxon>Agaricales</taxon>
        <taxon>Marasmiineae</taxon>
        <taxon>Omphalotaceae</taxon>
        <taxon>Lentinula</taxon>
    </lineage>
</organism>
<keyword evidence="3" id="KW-1185">Reference proteome</keyword>
<dbReference type="AlphaFoldDB" id="A0AA38UB44"/>
<reference evidence="2" key="1">
    <citation type="submission" date="2022-08" db="EMBL/GenBank/DDBJ databases">
        <authorList>
            <consortium name="DOE Joint Genome Institute"/>
            <person name="Min B."/>
            <person name="Riley R."/>
            <person name="Sierra-Patev S."/>
            <person name="Naranjo-Ortiz M."/>
            <person name="Looney B."/>
            <person name="Konkel Z."/>
            <person name="Slot J.C."/>
            <person name="Sakamoto Y."/>
            <person name="Steenwyk J.L."/>
            <person name="Rokas A."/>
            <person name="Carro J."/>
            <person name="Camarero S."/>
            <person name="Ferreira P."/>
            <person name="Molpeceres G."/>
            <person name="Ruiz-Duenas F.J."/>
            <person name="Serrano A."/>
            <person name="Henrissat B."/>
            <person name="Drula E."/>
            <person name="Hughes K.W."/>
            <person name="Mata J.L."/>
            <person name="Ishikawa N.K."/>
            <person name="Vargas-Isla R."/>
            <person name="Ushijima S."/>
            <person name="Smith C.A."/>
            <person name="Ahrendt S."/>
            <person name="Andreopoulos W."/>
            <person name="He G."/>
            <person name="Labutti K."/>
            <person name="Lipzen A."/>
            <person name="Ng V."/>
            <person name="Sandor L."/>
            <person name="Barry K."/>
            <person name="Martinez A.T."/>
            <person name="Xiao Y."/>
            <person name="Gibbons J.G."/>
            <person name="Terashima K."/>
            <person name="Hibbett D.S."/>
            <person name="Grigoriev I.V."/>
        </authorList>
    </citation>
    <scope>NUCLEOTIDE SEQUENCE</scope>
    <source>
        <strain evidence="2">TFB9207</strain>
    </source>
</reference>